<keyword evidence="4" id="KW-1185">Reference proteome</keyword>
<sequence>MKNTIAVLALSSLFAFSACTKKESKTEDSQEIKTSEKADAKPISVDSVRINDTLKANKLLSVSFSSKLLVFPEIRDKKLLDSIYFNKKGITDYSKTGLESFLRKEKAEFFKGSKDWNANRDSATEWFSDYTMNLKYSINDFIHIEYSESSYYGGAHGSYDYFERVFDLKNNKKVTLADITTISKKNLETLLMKNVDKIPSGAAESEGKNSDMLLVKQIPTDADFYFDDHHLYFRYNPYAIASYAAGAIIIPVSWEDLKGTLKPEFKERMKIK</sequence>
<evidence type="ECO:0000259" key="2">
    <source>
        <dbReference type="Pfam" id="PF11738"/>
    </source>
</evidence>
<dbReference type="Pfam" id="PF11738">
    <property type="entry name" value="DUF3298"/>
    <property type="match status" value="1"/>
</dbReference>
<dbReference type="PROSITE" id="PS51257">
    <property type="entry name" value="PROKAR_LIPOPROTEIN"/>
    <property type="match status" value="1"/>
</dbReference>
<dbReference type="InterPro" id="IPR021729">
    <property type="entry name" value="DUF3298"/>
</dbReference>
<dbReference type="AlphaFoldDB" id="A0A3D9AYU5"/>
<dbReference type="RefSeq" id="WP_115929020.1">
    <property type="nucleotide sequence ID" value="NZ_QNVV01000013.1"/>
</dbReference>
<feature type="signal peptide" evidence="1">
    <location>
        <begin position="1"/>
        <end position="17"/>
    </location>
</feature>
<accession>A0A3D9AYU5</accession>
<feature type="domain" description="DUF3298" evidence="2">
    <location>
        <begin position="179"/>
        <end position="255"/>
    </location>
</feature>
<comment type="caution">
    <text evidence="3">The sequence shown here is derived from an EMBL/GenBank/DDBJ whole genome shotgun (WGS) entry which is preliminary data.</text>
</comment>
<evidence type="ECO:0000313" key="4">
    <source>
        <dbReference type="Proteomes" id="UP000256257"/>
    </source>
</evidence>
<dbReference type="Gene3D" id="3.90.640.20">
    <property type="entry name" value="Heat-shock cognate protein, ATPase"/>
    <property type="match status" value="1"/>
</dbReference>
<feature type="chain" id="PRO_5017608688" evidence="1">
    <location>
        <begin position="18"/>
        <end position="272"/>
    </location>
</feature>
<protein>
    <submittedName>
        <fullName evidence="3">DUF3298 domain-containing protein</fullName>
    </submittedName>
</protein>
<dbReference type="OrthoDB" id="594879at2"/>
<dbReference type="EMBL" id="QNVV01000013">
    <property type="protein sequence ID" value="REC46491.1"/>
    <property type="molecule type" value="Genomic_DNA"/>
</dbReference>
<evidence type="ECO:0000313" key="3">
    <source>
        <dbReference type="EMBL" id="REC46491.1"/>
    </source>
</evidence>
<keyword evidence="1" id="KW-0732">Signal</keyword>
<dbReference type="Gene3D" id="3.30.565.40">
    <property type="entry name" value="Fervidobacterium nodosum Rt17-B1 like"/>
    <property type="match status" value="1"/>
</dbReference>
<dbReference type="InterPro" id="IPR037126">
    <property type="entry name" value="PdaC/RsiV-like_sf"/>
</dbReference>
<gene>
    <name evidence="3" type="ORF">DRF67_14550</name>
</gene>
<organism evidence="3 4">
    <name type="scientific">Chryseobacterium pennipullorum</name>
    <dbReference type="NCBI Taxonomy" id="2258963"/>
    <lineage>
        <taxon>Bacteria</taxon>
        <taxon>Pseudomonadati</taxon>
        <taxon>Bacteroidota</taxon>
        <taxon>Flavobacteriia</taxon>
        <taxon>Flavobacteriales</taxon>
        <taxon>Weeksellaceae</taxon>
        <taxon>Chryseobacterium group</taxon>
        <taxon>Chryseobacterium</taxon>
    </lineage>
</organism>
<name>A0A3D9AYU5_9FLAO</name>
<dbReference type="Proteomes" id="UP000256257">
    <property type="component" value="Unassembled WGS sequence"/>
</dbReference>
<evidence type="ECO:0000256" key="1">
    <source>
        <dbReference type="SAM" id="SignalP"/>
    </source>
</evidence>
<reference evidence="3 4" key="1">
    <citation type="submission" date="2018-06" db="EMBL/GenBank/DDBJ databases">
        <title>Novel Chryseobacterium species.</title>
        <authorList>
            <person name="Newman J."/>
            <person name="Hugo C."/>
            <person name="Oosthuizen L."/>
            <person name="Charimba G."/>
        </authorList>
    </citation>
    <scope>NUCLEOTIDE SEQUENCE [LARGE SCALE GENOMIC DNA]</scope>
    <source>
        <strain evidence="3 4">7_F195</strain>
    </source>
</reference>
<proteinExistence type="predicted"/>